<keyword evidence="2" id="KW-1185">Reference proteome</keyword>
<evidence type="ECO:0000313" key="1">
    <source>
        <dbReference type="EMBL" id="KAG5595746.1"/>
    </source>
</evidence>
<protein>
    <submittedName>
        <fullName evidence="1">Uncharacterized protein</fullName>
    </submittedName>
</protein>
<sequence>SSGSFYFNVAGSISFVRLALEVVVQQRLEPTIQSIPCPRHIVLLSAVLIFAHPQIPAQRES</sequence>
<evidence type="ECO:0000313" key="2">
    <source>
        <dbReference type="Proteomes" id="UP000824120"/>
    </source>
</evidence>
<dbReference type="EMBL" id="JACXVP010000007">
    <property type="protein sequence ID" value="KAG5595746.1"/>
    <property type="molecule type" value="Genomic_DNA"/>
</dbReference>
<organism evidence="1 2">
    <name type="scientific">Solanum commersonii</name>
    <name type="common">Commerson's wild potato</name>
    <name type="synonym">Commerson's nightshade</name>
    <dbReference type="NCBI Taxonomy" id="4109"/>
    <lineage>
        <taxon>Eukaryota</taxon>
        <taxon>Viridiplantae</taxon>
        <taxon>Streptophyta</taxon>
        <taxon>Embryophyta</taxon>
        <taxon>Tracheophyta</taxon>
        <taxon>Spermatophyta</taxon>
        <taxon>Magnoliopsida</taxon>
        <taxon>eudicotyledons</taxon>
        <taxon>Gunneridae</taxon>
        <taxon>Pentapetalae</taxon>
        <taxon>asterids</taxon>
        <taxon>lamiids</taxon>
        <taxon>Solanales</taxon>
        <taxon>Solanaceae</taxon>
        <taxon>Solanoideae</taxon>
        <taxon>Solaneae</taxon>
        <taxon>Solanum</taxon>
    </lineage>
</organism>
<dbReference type="AlphaFoldDB" id="A0A9J5Y6R4"/>
<feature type="non-terminal residue" evidence="1">
    <location>
        <position position="61"/>
    </location>
</feature>
<gene>
    <name evidence="1" type="ORF">H5410_036978</name>
</gene>
<comment type="caution">
    <text evidence="1">The sequence shown here is derived from an EMBL/GenBank/DDBJ whole genome shotgun (WGS) entry which is preliminary data.</text>
</comment>
<accession>A0A9J5Y6R4</accession>
<reference evidence="1 2" key="1">
    <citation type="submission" date="2020-09" db="EMBL/GenBank/DDBJ databases">
        <title>De no assembly of potato wild relative species, Solanum commersonii.</title>
        <authorList>
            <person name="Cho K."/>
        </authorList>
    </citation>
    <scope>NUCLEOTIDE SEQUENCE [LARGE SCALE GENOMIC DNA]</scope>
    <source>
        <strain evidence="1">LZ3.2</strain>
        <tissue evidence="1">Leaf</tissue>
    </source>
</reference>
<proteinExistence type="predicted"/>
<name>A0A9J5Y6R4_SOLCO</name>
<dbReference type="Proteomes" id="UP000824120">
    <property type="component" value="Chromosome 7"/>
</dbReference>